<evidence type="ECO:0000313" key="2">
    <source>
        <dbReference type="EMBL" id="XDQ53619.1"/>
    </source>
</evidence>
<name>A0AB39RER1_9ACTN</name>
<gene>
    <name evidence="2" type="ORF">AB5J53_19105</name>
</gene>
<keyword evidence="1" id="KW-0472">Membrane</keyword>
<evidence type="ECO:0000256" key="1">
    <source>
        <dbReference type="SAM" id="Phobius"/>
    </source>
</evidence>
<keyword evidence="1" id="KW-1133">Transmembrane helix</keyword>
<dbReference type="EMBL" id="CP163443">
    <property type="protein sequence ID" value="XDQ53619.1"/>
    <property type="molecule type" value="Genomic_DNA"/>
</dbReference>
<keyword evidence="1" id="KW-0812">Transmembrane</keyword>
<organism evidence="2">
    <name type="scientific">Streptomyces sp. R41</name>
    <dbReference type="NCBI Taxonomy" id="3238632"/>
    <lineage>
        <taxon>Bacteria</taxon>
        <taxon>Bacillati</taxon>
        <taxon>Actinomycetota</taxon>
        <taxon>Actinomycetes</taxon>
        <taxon>Kitasatosporales</taxon>
        <taxon>Streptomycetaceae</taxon>
        <taxon>Streptomyces</taxon>
    </lineage>
</organism>
<accession>A0AB39RER1</accession>
<feature type="transmembrane region" description="Helical" evidence="1">
    <location>
        <begin position="26"/>
        <end position="43"/>
    </location>
</feature>
<sequence length="117" mass="12213">MPNASRPRRLSRLRQLLALATDNWPARSYLAVFAASVPVAFLFPESIYATGHLLLTAPLSSLGMVLPFGPGTEGGGAAEALAIAFSAVWLLLSALVNAAALGALAHHVRDLRTTGHA</sequence>
<proteinExistence type="predicted"/>
<dbReference type="InterPro" id="IPR057702">
    <property type="entry name" value="DUF7942"/>
</dbReference>
<feature type="transmembrane region" description="Helical" evidence="1">
    <location>
        <begin position="80"/>
        <end position="104"/>
    </location>
</feature>
<dbReference type="Pfam" id="PF25637">
    <property type="entry name" value="DUF7942"/>
    <property type="match status" value="1"/>
</dbReference>
<protein>
    <submittedName>
        <fullName evidence="2">SCO4225 family membrane protein</fullName>
    </submittedName>
</protein>
<dbReference type="RefSeq" id="WP_369246870.1">
    <property type="nucleotide sequence ID" value="NZ_CP163443.1"/>
</dbReference>
<dbReference type="NCBIfam" id="NF046119">
    <property type="entry name" value="memb_SCO4225"/>
    <property type="match status" value="1"/>
</dbReference>
<reference evidence="2" key="1">
    <citation type="submission" date="2024-07" db="EMBL/GenBank/DDBJ databases">
        <authorList>
            <person name="Yu S.T."/>
        </authorList>
    </citation>
    <scope>NUCLEOTIDE SEQUENCE</scope>
    <source>
        <strain evidence="2">R41</strain>
    </source>
</reference>
<dbReference type="AlphaFoldDB" id="A0AB39RER1"/>